<organism evidence="1 2">
    <name type="scientific">Aspergillus sclerotiicarbonarius (strain CBS 121057 / IBT 28362)</name>
    <dbReference type="NCBI Taxonomy" id="1448318"/>
    <lineage>
        <taxon>Eukaryota</taxon>
        <taxon>Fungi</taxon>
        <taxon>Dikarya</taxon>
        <taxon>Ascomycota</taxon>
        <taxon>Pezizomycotina</taxon>
        <taxon>Eurotiomycetes</taxon>
        <taxon>Eurotiomycetidae</taxon>
        <taxon>Eurotiales</taxon>
        <taxon>Aspergillaceae</taxon>
        <taxon>Aspergillus</taxon>
        <taxon>Aspergillus subgen. Circumdati</taxon>
    </lineage>
</organism>
<protein>
    <submittedName>
        <fullName evidence="1">Uncharacterized protein</fullName>
    </submittedName>
</protein>
<gene>
    <name evidence="1" type="ORF">BO78DRAFT_145023</name>
</gene>
<name>A0A319E5Y0_ASPSB</name>
<dbReference type="OrthoDB" id="4725912at2759"/>
<dbReference type="Proteomes" id="UP000248423">
    <property type="component" value="Unassembled WGS sequence"/>
</dbReference>
<sequence>MTSPPRTLNVDFTSWTGKHLEVTEGDATQSTLVYAADLNFRKPHMVFQATGSARLPATVIFHAFSRTIDIDINGHQIPFKPRGTFKYEVAFESPALGGKVLTWRNPHYMKPMDLECRDEQDTVIARFIPNNSWSRTKAGRLDLGPLDSGPLTDEVVVTGLALAYYILSQMTATS</sequence>
<reference evidence="1 2" key="1">
    <citation type="submission" date="2018-02" db="EMBL/GenBank/DDBJ databases">
        <title>The genomes of Aspergillus section Nigri reveals drivers in fungal speciation.</title>
        <authorList>
            <consortium name="DOE Joint Genome Institute"/>
            <person name="Vesth T.C."/>
            <person name="Nybo J."/>
            <person name="Theobald S."/>
            <person name="Brandl J."/>
            <person name="Frisvad J.C."/>
            <person name="Nielsen K.F."/>
            <person name="Lyhne E.K."/>
            <person name="Kogle M.E."/>
            <person name="Kuo A."/>
            <person name="Riley R."/>
            <person name="Clum A."/>
            <person name="Nolan M."/>
            <person name="Lipzen A."/>
            <person name="Salamov A."/>
            <person name="Henrissat B."/>
            <person name="Wiebenga A."/>
            <person name="De vries R.P."/>
            <person name="Grigoriev I.V."/>
            <person name="Mortensen U.H."/>
            <person name="Andersen M.R."/>
            <person name="Baker S.E."/>
        </authorList>
    </citation>
    <scope>NUCLEOTIDE SEQUENCE [LARGE SCALE GENOMIC DNA]</scope>
    <source>
        <strain evidence="1 2">CBS 121057</strain>
    </source>
</reference>
<dbReference type="EMBL" id="KZ826357">
    <property type="protein sequence ID" value="PYI05502.1"/>
    <property type="molecule type" value="Genomic_DNA"/>
</dbReference>
<accession>A0A319E5Y0</accession>
<keyword evidence="2" id="KW-1185">Reference proteome</keyword>
<evidence type="ECO:0000313" key="2">
    <source>
        <dbReference type="Proteomes" id="UP000248423"/>
    </source>
</evidence>
<evidence type="ECO:0000313" key="1">
    <source>
        <dbReference type="EMBL" id="PYI05502.1"/>
    </source>
</evidence>
<dbReference type="AlphaFoldDB" id="A0A319E5Y0"/>
<proteinExistence type="predicted"/>
<dbReference type="VEuPathDB" id="FungiDB:BO78DRAFT_145023"/>